<dbReference type="PROSITE" id="PS51318">
    <property type="entry name" value="TAT"/>
    <property type="match status" value="1"/>
</dbReference>
<dbReference type="RefSeq" id="WP_171204380.1">
    <property type="nucleotide sequence ID" value="NZ_BAAANP010000003.1"/>
</dbReference>
<comment type="caution">
    <text evidence="4">The sequence shown here is derived from an EMBL/GenBank/DDBJ whole genome shotgun (WGS) entry which is preliminary data.</text>
</comment>
<evidence type="ECO:0000256" key="1">
    <source>
        <dbReference type="SAM" id="MobiDB-lite"/>
    </source>
</evidence>
<accession>A0A849BMX7</accession>
<protein>
    <submittedName>
        <fullName evidence="4">Uncharacterized protein</fullName>
    </submittedName>
</protein>
<dbReference type="AlphaFoldDB" id="A0A849BMX7"/>
<sequence length="285" mass="28218">MPVAPTSRLAALAGSAGLVLALGAGPALAATPSTTSSAAPSTTSSAAPSASADVELAGEACPEDEGATVLVDPQGLAGGDLAAPTAGCALEAPDGLTALTEAGFTATESQPGFVCTIEGLPAPDQADCLNDGYWAYWYAPRDGEWTSSQVGAADRVPEVGGVEAWSWTELSGDSLEGAPPRVEPAAVAALPVAGEAAPTGTSSPSATPTGAPENGTAGDSPAVDPEGADASEVEASSEEAASVPWTTIVVVVVVAALVVLALVLGALRARRRRDEEMDERRSDAR</sequence>
<feature type="region of interest" description="Disordered" evidence="1">
    <location>
        <begin position="30"/>
        <end position="52"/>
    </location>
</feature>
<keyword evidence="5" id="KW-1185">Reference proteome</keyword>
<evidence type="ECO:0000313" key="5">
    <source>
        <dbReference type="Proteomes" id="UP000555552"/>
    </source>
</evidence>
<keyword evidence="2" id="KW-0472">Membrane</keyword>
<evidence type="ECO:0000256" key="2">
    <source>
        <dbReference type="SAM" id="Phobius"/>
    </source>
</evidence>
<feature type="region of interest" description="Disordered" evidence="1">
    <location>
        <begin position="194"/>
        <end position="239"/>
    </location>
</feature>
<gene>
    <name evidence="4" type="ORF">HLB09_16510</name>
</gene>
<keyword evidence="3" id="KW-0732">Signal</keyword>
<keyword evidence="2" id="KW-0812">Transmembrane</keyword>
<organism evidence="4 5">
    <name type="scientific">Pseudokineococcus marinus</name>
    <dbReference type="NCBI Taxonomy" id="351215"/>
    <lineage>
        <taxon>Bacteria</taxon>
        <taxon>Bacillati</taxon>
        <taxon>Actinomycetota</taxon>
        <taxon>Actinomycetes</taxon>
        <taxon>Kineosporiales</taxon>
        <taxon>Kineosporiaceae</taxon>
        <taxon>Pseudokineococcus</taxon>
    </lineage>
</organism>
<dbReference type="Proteomes" id="UP000555552">
    <property type="component" value="Unassembled WGS sequence"/>
</dbReference>
<feature type="compositionally biased region" description="Acidic residues" evidence="1">
    <location>
        <begin position="226"/>
        <end position="237"/>
    </location>
</feature>
<evidence type="ECO:0000256" key="3">
    <source>
        <dbReference type="SAM" id="SignalP"/>
    </source>
</evidence>
<feature type="chain" id="PRO_5032575606" evidence="3">
    <location>
        <begin position="30"/>
        <end position="285"/>
    </location>
</feature>
<dbReference type="InterPro" id="IPR006311">
    <property type="entry name" value="TAT_signal"/>
</dbReference>
<feature type="transmembrane region" description="Helical" evidence="2">
    <location>
        <begin position="245"/>
        <end position="267"/>
    </location>
</feature>
<proteinExistence type="predicted"/>
<feature type="compositionally biased region" description="Low complexity" evidence="1">
    <location>
        <begin position="194"/>
        <end position="212"/>
    </location>
</feature>
<feature type="signal peptide" evidence="3">
    <location>
        <begin position="1"/>
        <end position="29"/>
    </location>
</feature>
<keyword evidence="2" id="KW-1133">Transmembrane helix</keyword>
<dbReference type="EMBL" id="JABEMA010000446">
    <property type="protein sequence ID" value="NNH24659.1"/>
    <property type="molecule type" value="Genomic_DNA"/>
</dbReference>
<evidence type="ECO:0000313" key="4">
    <source>
        <dbReference type="EMBL" id="NNH24659.1"/>
    </source>
</evidence>
<name>A0A849BMX7_9ACTN</name>
<reference evidence="4 5" key="1">
    <citation type="submission" date="2020-05" db="EMBL/GenBank/DDBJ databases">
        <title>MicrobeNet Type strains.</title>
        <authorList>
            <person name="Nicholson A.C."/>
        </authorList>
    </citation>
    <scope>NUCLEOTIDE SEQUENCE [LARGE SCALE GENOMIC DNA]</scope>
    <source>
        <strain evidence="4 5">JCM 14547</strain>
    </source>
</reference>